<sequence>MKSTKLAAGLSGVLAAGMVAAGLLVGAGTGAAAQQVDVDKTLDFSCPFPLLGMQTLKTRIQATFTLPAAPGDPVKTTNFKTTATVPATSTAGLREVAAATLEGTADAAVNVATGGANLNIRLPGLAVAKTTIPASGPFDMAVTGSVPEFAPEPGPVSVTMKGYTAFVTPKKTDGSYTGIGDIVSPCTLVPGQNPELLSFVAGGGGGSTTVTTSPPPTGVKYGYAIKGKSNLKNLTGDVPISGTIDAELVLATKQFTAALALNPTTANLTIMGFLPVVSKVEFENVGQTSGNIDATGVLRSASKVTIKLPQVSLFGFPISQSADCKTVAPSDIALQSAADFDVIAGGRLTGTYAIAPLKGCGGFNDYISGFVAADGNKLDLTLTAK</sequence>
<feature type="chain" id="PRO_5046500807" description="DUF6801 domain-containing protein" evidence="1">
    <location>
        <begin position="22"/>
        <end position="385"/>
    </location>
</feature>
<name>A0ABR7LGB1_9PSEU</name>
<evidence type="ECO:0000256" key="1">
    <source>
        <dbReference type="SAM" id="SignalP"/>
    </source>
</evidence>
<gene>
    <name evidence="3" type="ORF">GPZ80_31845</name>
</gene>
<dbReference type="InterPro" id="IPR046542">
    <property type="entry name" value="DUF6801"/>
</dbReference>
<evidence type="ECO:0000259" key="2">
    <source>
        <dbReference type="Pfam" id="PF20611"/>
    </source>
</evidence>
<dbReference type="RefSeq" id="WP_187224803.1">
    <property type="nucleotide sequence ID" value="NZ_JABVED010000050.1"/>
</dbReference>
<dbReference type="Proteomes" id="UP000734823">
    <property type="component" value="Unassembled WGS sequence"/>
</dbReference>
<evidence type="ECO:0000313" key="4">
    <source>
        <dbReference type="Proteomes" id="UP000734823"/>
    </source>
</evidence>
<dbReference type="EMBL" id="JABVED010000050">
    <property type="protein sequence ID" value="MBC6451740.1"/>
    <property type="molecule type" value="Genomic_DNA"/>
</dbReference>
<keyword evidence="1" id="KW-0732">Signal</keyword>
<accession>A0ABR7LGB1</accession>
<organism evidence="3 4">
    <name type="scientific">Actinokineospora xionganensis</name>
    <dbReference type="NCBI Taxonomy" id="2684470"/>
    <lineage>
        <taxon>Bacteria</taxon>
        <taxon>Bacillati</taxon>
        <taxon>Actinomycetota</taxon>
        <taxon>Actinomycetes</taxon>
        <taxon>Pseudonocardiales</taxon>
        <taxon>Pseudonocardiaceae</taxon>
        <taxon>Actinokineospora</taxon>
    </lineage>
</organism>
<reference evidence="3 4" key="1">
    <citation type="submission" date="2020-06" db="EMBL/GenBank/DDBJ databases">
        <title>Actinokineospora xiongansis sp. nov., isolated from soil of Baiyangdian.</title>
        <authorList>
            <person name="Zhang X."/>
        </authorList>
    </citation>
    <scope>NUCLEOTIDE SEQUENCE [LARGE SCALE GENOMIC DNA]</scope>
    <source>
        <strain evidence="3 4">HBU206404</strain>
    </source>
</reference>
<feature type="domain" description="DUF6801" evidence="2">
    <location>
        <begin position="43"/>
        <end position="196"/>
    </location>
</feature>
<keyword evidence="4" id="KW-1185">Reference proteome</keyword>
<evidence type="ECO:0000313" key="3">
    <source>
        <dbReference type="EMBL" id="MBC6451740.1"/>
    </source>
</evidence>
<feature type="signal peptide" evidence="1">
    <location>
        <begin position="1"/>
        <end position="21"/>
    </location>
</feature>
<dbReference type="Pfam" id="PF20611">
    <property type="entry name" value="DUF6801"/>
    <property type="match status" value="1"/>
</dbReference>
<comment type="caution">
    <text evidence="3">The sequence shown here is derived from an EMBL/GenBank/DDBJ whole genome shotgun (WGS) entry which is preliminary data.</text>
</comment>
<protein>
    <recommendedName>
        <fullName evidence="2">DUF6801 domain-containing protein</fullName>
    </recommendedName>
</protein>
<proteinExistence type="predicted"/>